<dbReference type="Pfam" id="PF09527">
    <property type="entry name" value="ATPase_gene1"/>
    <property type="match status" value="1"/>
</dbReference>
<organism evidence="3 4">
    <name type="scientific">Sandarakinorhabdus cyanobacteriorum</name>
    <dbReference type="NCBI Taxonomy" id="1981098"/>
    <lineage>
        <taxon>Bacteria</taxon>
        <taxon>Pseudomonadati</taxon>
        <taxon>Pseudomonadota</taxon>
        <taxon>Alphaproteobacteria</taxon>
        <taxon>Sphingomonadales</taxon>
        <taxon>Sphingosinicellaceae</taxon>
        <taxon>Sandarakinorhabdus</taxon>
    </lineage>
</organism>
<dbReference type="InterPro" id="IPR016989">
    <property type="entry name" value="Atp1_alphaprobac"/>
</dbReference>
<dbReference type="AlphaFoldDB" id="A0A255YJN0"/>
<dbReference type="Proteomes" id="UP000216991">
    <property type="component" value="Unassembled WGS sequence"/>
</dbReference>
<comment type="similarity">
    <text evidence="1">Belongs to the bacterial AtpI family.</text>
</comment>
<keyword evidence="1" id="KW-0406">Ion transport</keyword>
<dbReference type="GO" id="GO:1902600">
    <property type="term" value="P:proton transmembrane transport"/>
    <property type="evidence" value="ECO:0007669"/>
    <property type="project" value="UniProtKB-KW"/>
</dbReference>
<comment type="caution">
    <text evidence="3">The sequence shown here is derived from an EMBL/GenBank/DDBJ whole genome shotgun (WGS) entry which is preliminary data.</text>
</comment>
<keyword evidence="1" id="KW-0375">Hydrogen ion transport</keyword>
<keyword evidence="2" id="KW-0812">Transmembrane</keyword>
<gene>
    <name evidence="3" type="ORF">CHU93_07825</name>
</gene>
<sequence>MYWTTGVFALADRQTDEDSLARRIAAARAAESGAKDGAKRQENTGWQLASEFIGAMLAGGFIGWFIDRQLGSGPWGLIIMLMLGFVTGLYQSLRRQKAMDADERNGD</sequence>
<reference evidence="3 4" key="1">
    <citation type="submission" date="2017-07" db="EMBL/GenBank/DDBJ databases">
        <title>Sandarakinorhabdus cyanobacteriorum sp. nov., a novel bacterium isolated from cyanobacterial aggregates in a eutrophic lake.</title>
        <authorList>
            <person name="Cai H."/>
        </authorList>
    </citation>
    <scope>NUCLEOTIDE SEQUENCE [LARGE SCALE GENOMIC DNA]</scope>
    <source>
        <strain evidence="3 4">TH057</strain>
    </source>
</reference>
<dbReference type="InterPro" id="IPR032820">
    <property type="entry name" value="ATPase_put"/>
</dbReference>
<keyword evidence="4" id="KW-1185">Reference proteome</keyword>
<dbReference type="PIRSF" id="PIRSF032126">
    <property type="entry name" value="F0F1_ATP_synthase_subunit_I"/>
    <property type="match status" value="1"/>
</dbReference>
<dbReference type="EMBL" id="NOXT01000105">
    <property type="protein sequence ID" value="OYQ29398.1"/>
    <property type="molecule type" value="Genomic_DNA"/>
</dbReference>
<feature type="transmembrane region" description="Helical" evidence="2">
    <location>
        <begin position="72"/>
        <end position="90"/>
    </location>
</feature>
<protein>
    <recommendedName>
        <fullName evidence="1">ATP synthase protein I</fullName>
    </recommendedName>
</protein>
<evidence type="ECO:0000313" key="3">
    <source>
        <dbReference type="EMBL" id="OYQ29398.1"/>
    </source>
</evidence>
<name>A0A255YJN0_9SPHN</name>
<feature type="transmembrane region" description="Helical" evidence="2">
    <location>
        <begin position="48"/>
        <end position="66"/>
    </location>
</feature>
<evidence type="ECO:0000256" key="2">
    <source>
        <dbReference type="SAM" id="Phobius"/>
    </source>
</evidence>
<dbReference type="GO" id="GO:0045259">
    <property type="term" value="C:proton-transporting ATP synthase complex"/>
    <property type="evidence" value="ECO:0007669"/>
    <property type="project" value="UniProtKB-UniRule"/>
</dbReference>
<keyword evidence="1" id="KW-0813">Transport</keyword>
<evidence type="ECO:0000313" key="4">
    <source>
        <dbReference type="Proteomes" id="UP000216991"/>
    </source>
</evidence>
<comment type="function">
    <text evidence="1">A possible function for this protein is to guide the assembly of the membrane sector of the ATPase enzyme complex.</text>
</comment>
<dbReference type="OrthoDB" id="15401at2"/>
<keyword evidence="2" id="KW-1133">Transmembrane helix</keyword>
<accession>A0A255YJN0</accession>
<evidence type="ECO:0000256" key="1">
    <source>
        <dbReference type="PIRNR" id="PIRNR032126"/>
    </source>
</evidence>
<proteinExistence type="inferred from homology"/>
<keyword evidence="1 2" id="KW-0472">Membrane</keyword>